<reference evidence="3" key="1">
    <citation type="submission" date="2025-08" db="UniProtKB">
        <authorList>
            <consortium name="RefSeq"/>
        </authorList>
    </citation>
    <scope>IDENTIFICATION</scope>
</reference>
<sequence>MAGSPSGGAEPRPPPRRSPAPGSARSRERLRLSCAAAARCSPAGQRLRGGGSASPDPRCCGLRTARGGVHAGRSGFPGGPALPGWRRKNVRSGVIGRVASSDWIPSLSNMHCPSLVLLSHLYWMLTQDIYDLLENLYRHRADLELSPEKLIPWQIVHGESGSHLARGEPSSQPMRKEQAWALTHPVPVCLPSPIMSEERVPPPV</sequence>
<proteinExistence type="predicted"/>
<evidence type="ECO:0000313" key="2">
    <source>
        <dbReference type="Proteomes" id="UP001652581"/>
    </source>
</evidence>
<feature type="compositionally biased region" description="Low complexity" evidence="1">
    <location>
        <begin position="1"/>
        <end position="10"/>
    </location>
</feature>
<name>A0ABM5D2I1_VICPA</name>
<evidence type="ECO:0000256" key="1">
    <source>
        <dbReference type="SAM" id="MobiDB-lite"/>
    </source>
</evidence>
<evidence type="ECO:0000313" key="3">
    <source>
        <dbReference type="RefSeq" id="XP_072815109.1"/>
    </source>
</evidence>
<accession>A0ABM5D2I1</accession>
<dbReference type="GeneID" id="116280248"/>
<gene>
    <name evidence="3" type="primary">LOC116280248</name>
</gene>
<feature type="region of interest" description="Disordered" evidence="1">
    <location>
        <begin position="1"/>
        <end position="28"/>
    </location>
</feature>
<dbReference type="Proteomes" id="UP001652581">
    <property type="component" value="Chromosome 4"/>
</dbReference>
<dbReference type="RefSeq" id="XP_072815109.1">
    <property type="nucleotide sequence ID" value="XM_072959008.1"/>
</dbReference>
<organism evidence="2 3">
    <name type="scientific">Vicugna pacos</name>
    <name type="common">Alpaca</name>
    <name type="synonym">Lama pacos</name>
    <dbReference type="NCBI Taxonomy" id="30538"/>
    <lineage>
        <taxon>Eukaryota</taxon>
        <taxon>Metazoa</taxon>
        <taxon>Chordata</taxon>
        <taxon>Craniata</taxon>
        <taxon>Vertebrata</taxon>
        <taxon>Euteleostomi</taxon>
        <taxon>Mammalia</taxon>
        <taxon>Eutheria</taxon>
        <taxon>Laurasiatheria</taxon>
        <taxon>Artiodactyla</taxon>
        <taxon>Tylopoda</taxon>
        <taxon>Camelidae</taxon>
        <taxon>Vicugna</taxon>
    </lineage>
</organism>
<keyword evidence="2" id="KW-1185">Reference proteome</keyword>
<protein>
    <submittedName>
        <fullName evidence="3">Uncharacterized protein</fullName>
    </submittedName>
</protein>